<protein>
    <submittedName>
        <fullName evidence="1">Uncharacterized protein</fullName>
    </submittedName>
</protein>
<accession>A0A161Y561</accession>
<organism evidence="1 2">
    <name type="scientific">Clostridium magnum DSM 2767</name>
    <dbReference type="NCBI Taxonomy" id="1121326"/>
    <lineage>
        <taxon>Bacteria</taxon>
        <taxon>Bacillati</taxon>
        <taxon>Bacillota</taxon>
        <taxon>Clostridia</taxon>
        <taxon>Eubacteriales</taxon>
        <taxon>Clostridiaceae</taxon>
        <taxon>Clostridium</taxon>
    </lineage>
</organism>
<dbReference type="EMBL" id="LWAE01000001">
    <property type="protein sequence ID" value="KZL93309.1"/>
    <property type="molecule type" value="Genomic_DNA"/>
</dbReference>
<proteinExistence type="predicted"/>
<sequence length="67" mass="7741">MVVINISKNNKKSPTDKGNINNKLTIPIIEEVFKNSNIKDRKLILETILLRIIRKSEFNGRSSDQFL</sequence>
<evidence type="ECO:0000313" key="1">
    <source>
        <dbReference type="EMBL" id="KZL93309.1"/>
    </source>
</evidence>
<dbReference type="Proteomes" id="UP000076603">
    <property type="component" value="Unassembled WGS sequence"/>
</dbReference>
<comment type="caution">
    <text evidence="1">The sequence shown here is derived from an EMBL/GenBank/DDBJ whole genome shotgun (WGS) entry which is preliminary data.</text>
</comment>
<evidence type="ECO:0000313" key="2">
    <source>
        <dbReference type="Proteomes" id="UP000076603"/>
    </source>
</evidence>
<reference evidence="1 2" key="1">
    <citation type="submission" date="2016-04" db="EMBL/GenBank/DDBJ databases">
        <title>Genome sequence of Clostridium magnum DSM 2767.</title>
        <authorList>
            <person name="Poehlein A."/>
            <person name="Uhlig R."/>
            <person name="Fischer R."/>
            <person name="Bahl H."/>
            <person name="Daniel R."/>
        </authorList>
    </citation>
    <scope>NUCLEOTIDE SEQUENCE [LARGE SCALE GENOMIC DNA]</scope>
    <source>
        <strain evidence="1 2">DSM 2767</strain>
    </source>
</reference>
<name>A0A161Y561_9CLOT</name>
<dbReference type="STRING" id="1121326.CLMAG_03320"/>
<dbReference type="RefSeq" id="WP_066617013.1">
    <property type="nucleotide sequence ID" value="NZ_FQXL01000015.1"/>
</dbReference>
<dbReference type="PATRIC" id="fig|1121326.3.peg.310"/>
<dbReference type="AlphaFoldDB" id="A0A161Y561"/>
<keyword evidence="2" id="KW-1185">Reference proteome</keyword>
<gene>
    <name evidence="1" type="ORF">CLMAG_03320</name>
</gene>